<feature type="compositionally biased region" description="Polar residues" evidence="12">
    <location>
        <begin position="751"/>
        <end position="766"/>
    </location>
</feature>
<evidence type="ECO:0000259" key="13">
    <source>
        <dbReference type="PROSITE" id="PS50114"/>
    </source>
</evidence>
<evidence type="ECO:0000256" key="3">
    <source>
        <dbReference type="ARBA" id="ARBA00022737"/>
    </source>
</evidence>
<dbReference type="GO" id="GO:0000981">
    <property type="term" value="F:DNA-binding transcription factor activity, RNA polymerase II-specific"/>
    <property type="evidence" value="ECO:0007669"/>
    <property type="project" value="TreeGrafter"/>
</dbReference>
<dbReference type="GO" id="GO:0008270">
    <property type="term" value="F:zinc ion binding"/>
    <property type="evidence" value="ECO:0007669"/>
    <property type="project" value="UniProtKB-KW"/>
</dbReference>
<reference evidence="14 15" key="1">
    <citation type="submission" date="2018-10" db="EMBL/GenBank/DDBJ databases">
        <authorList>
            <consortium name="Pathogen Informatics"/>
        </authorList>
    </citation>
    <scope>NUCLEOTIDE SEQUENCE [LARGE SCALE GENOMIC DNA]</scope>
</reference>
<evidence type="ECO:0000256" key="9">
    <source>
        <dbReference type="ARBA" id="ARBA00023163"/>
    </source>
</evidence>
<keyword evidence="5" id="KW-0862">Zinc</keyword>
<feature type="compositionally biased region" description="Polar residues" evidence="12">
    <location>
        <begin position="795"/>
        <end position="805"/>
    </location>
</feature>
<feature type="compositionally biased region" description="Low complexity" evidence="12">
    <location>
        <begin position="205"/>
        <end position="217"/>
    </location>
</feature>
<keyword evidence="15" id="KW-1185">Reference proteome</keyword>
<proteinExistence type="predicted"/>
<evidence type="ECO:0000313" key="15">
    <source>
        <dbReference type="Proteomes" id="UP000267029"/>
    </source>
</evidence>
<dbReference type="PROSITE" id="PS00344">
    <property type="entry name" value="GATA_ZN_FINGER_1"/>
    <property type="match status" value="2"/>
</dbReference>
<dbReference type="EMBL" id="UXSR01005183">
    <property type="protein sequence ID" value="VDD79185.1"/>
    <property type="molecule type" value="Genomic_DNA"/>
</dbReference>
<evidence type="ECO:0000256" key="7">
    <source>
        <dbReference type="ARBA" id="ARBA00023125"/>
    </source>
</evidence>
<evidence type="ECO:0000256" key="8">
    <source>
        <dbReference type="ARBA" id="ARBA00023159"/>
    </source>
</evidence>
<keyword evidence="6" id="KW-0805">Transcription regulation</keyword>
<evidence type="ECO:0000256" key="6">
    <source>
        <dbReference type="ARBA" id="ARBA00023015"/>
    </source>
</evidence>
<comment type="subcellular location">
    <subcellularLocation>
        <location evidence="1">Nucleus</location>
    </subcellularLocation>
</comment>
<dbReference type="AlphaFoldDB" id="A0A0R3UE13"/>
<evidence type="ECO:0000256" key="4">
    <source>
        <dbReference type="ARBA" id="ARBA00022771"/>
    </source>
</evidence>
<dbReference type="SMART" id="SM00401">
    <property type="entry name" value="ZnF_GATA"/>
    <property type="match status" value="2"/>
</dbReference>
<evidence type="ECO:0000256" key="11">
    <source>
        <dbReference type="PROSITE-ProRule" id="PRU00094"/>
    </source>
</evidence>
<keyword evidence="7" id="KW-0238">DNA-binding</keyword>
<evidence type="ECO:0000313" key="14">
    <source>
        <dbReference type="EMBL" id="VDD79185.1"/>
    </source>
</evidence>
<dbReference type="InterPro" id="IPR013088">
    <property type="entry name" value="Znf_NHR/GATA"/>
</dbReference>
<feature type="domain" description="GATA-type" evidence="13">
    <location>
        <begin position="482"/>
        <end position="535"/>
    </location>
</feature>
<dbReference type="FunFam" id="3.30.50.10:FF:000001">
    <property type="entry name" value="GATA transcription factor (GATAd)"/>
    <property type="match status" value="1"/>
</dbReference>
<feature type="domain" description="GATA-type" evidence="13">
    <location>
        <begin position="427"/>
        <end position="482"/>
    </location>
</feature>
<name>A0A0R3UE13_MESCO</name>
<dbReference type="STRING" id="53468.A0A0R3UE13"/>
<dbReference type="CDD" id="cd00202">
    <property type="entry name" value="ZnF_GATA"/>
    <property type="match status" value="2"/>
</dbReference>
<dbReference type="Gene3D" id="3.30.50.10">
    <property type="entry name" value="Erythroid Transcription Factor GATA-1, subunit A"/>
    <property type="match status" value="2"/>
</dbReference>
<feature type="region of interest" description="Disordered" evidence="12">
    <location>
        <begin position="374"/>
        <end position="403"/>
    </location>
</feature>
<dbReference type="PANTHER" id="PTHR10071">
    <property type="entry name" value="TRANSCRIPTION FACTOR GATA FAMILY MEMBER"/>
    <property type="match status" value="1"/>
</dbReference>
<dbReference type="InterPro" id="IPR039355">
    <property type="entry name" value="Transcription_factor_GATA"/>
</dbReference>
<dbReference type="InterPro" id="IPR000679">
    <property type="entry name" value="Znf_GATA"/>
</dbReference>
<dbReference type="PROSITE" id="PS50114">
    <property type="entry name" value="GATA_ZN_FINGER_2"/>
    <property type="match status" value="2"/>
</dbReference>
<evidence type="ECO:0000256" key="5">
    <source>
        <dbReference type="ARBA" id="ARBA00022833"/>
    </source>
</evidence>
<gene>
    <name evidence="14" type="ORF">MCOS_LOCUS5188</name>
</gene>
<evidence type="ECO:0000256" key="10">
    <source>
        <dbReference type="ARBA" id="ARBA00023242"/>
    </source>
</evidence>
<feature type="region of interest" description="Disordered" evidence="12">
    <location>
        <begin position="743"/>
        <end position="805"/>
    </location>
</feature>
<feature type="region of interest" description="Disordered" evidence="12">
    <location>
        <begin position="656"/>
        <end position="729"/>
    </location>
</feature>
<dbReference type="Proteomes" id="UP000267029">
    <property type="component" value="Unassembled WGS sequence"/>
</dbReference>
<feature type="compositionally biased region" description="Low complexity" evidence="12">
    <location>
        <begin position="767"/>
        <end position="777"/>
    </location>
</feature>
<accession>A0A0R3UE13</accession>
<evidence type="ECO:0000256" key="1">
    <source>
        <dbReference type="ARBA" id="ARBA00004123"/>
    </source>
</evidence>
<keyword evidence="4 11" id="KW-0863">Zinc-finger</keyword>
<keyword evidence="3" id="KW-0677">Repeat</keyword>
<keyword evidence="10" id="KW-0539">Nucleus</keyword>
<dbReference type="GO" id="GO:0000978">
    <property type="term" value="F:RNA polymerase II cis-regulatory region sequence-specific DNA binding"/>
    <property type="evidence" value="ECO:0007669"/>
    <property type="project" value="TreeGrafter"/>
</dbReference>
<dbReference type="PANTHER" id="PTHR10071:SF281">
    <property type="entry name" value="BOX A-BINDING FACTOR-RELATED"/>
    <property type="match status" value="1"/>
</dbReference>
<keyword evidence="9" id="KW-0804">Transcription</keyword>
<dbReference type="Pfam" id="PF00320">
    <property type="entry name" value="GATA"/>
    <property type="match status" value="2"/>
</dbReference>
<evidence type="ECO:0000256" key="2">
    <source>
        <dbReference type="ARBA" id="ARBA00022723"/>
    </source>
</evidence>
<dbReference type="OrthoDB" id="515401at2759"/>
<dbReference type="FunFam" id="3.30.50.10:FF:000032">
    <property type="entry name" value="Transcription factor GATA-3"/>
    <property type="match status" value="1"/>
</dbReference>
<sequence>MPLRALRQRASLLRCHSHYQTVCLFPERTANEHESARAREVRPLPFPQRNHENLDLQAFAITIALSALHREAGPVAPSMVTLPPPQHSRAPAHPMQSHKVLGMAHTADSVSLLPTHPADSRWPQEGLYPGYAAFQSVGYHQSQLSRPDTFLSQTIPPAAGFNSYRQDGSYFHQRQSYPNGYTDAFNTNTTCQQLQQQHQQHRESSSTLTPPSTSSSPVNEVKASNGQQQQQQPPQHSGDESAGTTEANNRRLEAMLWMRNNWKHHHQHPENLLQYTKEALFGLRDSQDGRYWQHQQPNPWEVKAPTPTSPLGEQEMLKRNSYEYQQNTYQQGYYEGGGVGAYKTDRGVSPEPTSVAAAYHSAAMAAAAVVAQAAASGKSPSQHHQQHQQQIQHPPGFLASQPANPLRATVSGLTAGGRLSKGKKLSITEGRECVNCGATTTPLWRRDGQGNYLCNACGLYQKMNGQNRPLIKPKRRLQSSSRRTGTVCSNCHTATTTLWRRNNNGEPVCNACGLYFKLHSVQRPISMKKDGIQTRNRKVSQKSKKCRSNGGFSELEELSLDYLIKPTLSHLTAASHLAAAAGYHPHKMAGYMSSYLDGVSSAYTLSSSSSTGYPPVDNTAAVASAAMAAMGGGQASPYCVSQPTCFPLTYPNNSHSHQLQHHAPYRSSGESNTPASGYFGDSNFHQASGVGGAYSFDGQQLPKTPFPRPFFQGQTDNGGEGEEGGTDSTQYSTRFLQERTGYQESARMYPNPTSSETPVYSQESQIAATSTTPSATTNYISATRPGQQEQEETPSTENATAQPIY</sequence>
<dbReference type="GO" id="GO:0045944">
    <property type="term" value="P:positive regulation of transcription by RNA polymerase II"/>
    <property type="evidence" value="ECO:0007669"/>
    <property type="project" value="TreeGrafter"/>
</dbReference>
<dbReference type="GO" id="GO:0005634">
    <property type="term" value="C:nucleus"/>
    <property type="evidence" value="ECO:0007669"/>
    <property type="project" value="UniProtKB-SubCell"/>
</dbReference>
<organism evidence="14 15">
    <name type="scientific">Mesocestoides corti</name>
    <name type="common">Flatworm</name>
    <dbReference type="NCBI Taxonomy" id="53468"/>
    <lineage>
        <taxon>Eukaryota</taxon>
        <taxon>Metazoa</taxon>
        <taxon>Spiralia</taxon>
        <taxon>Lophotrochozoa</taxon>
        <taxon>Platyhelminthes</taxon>
        <taxon>Cestoda</taxon>
        <taxon>Eucestoda</taxon>
        <taxon>Cyclophyllidea</taxon>
        <taxon>Mesocestoididae</taxon>
        <taxon>Mesocestoides</taxon>
    </lineage>
</organism>
<feature type="compositionally biased region" description="Polar residues" evidence="12">
    <location>
        <begin position="778"/>
        <end position="788"/>
    </location>
</feature>
<dbReference type="GO" id="GO:0000122">
    <property type="term" value="P:negative regulation of transcription by RNA polymerase II"/>
    <property type="evidence" value="ECO:0007669"/>
    <property type="project" value="TreeGrafter"/>
</dbReference>
<dbReference type="SUPFAM" id="SSF57716">
    <property type="entry name" value="Glucocorticoid receptor-like (DNA-binding domain)"/>
    <property type="match status" value="2"/>
</dbReference>
<dbReference type="GO" id="GO:0045165">
    <property type="term" value="P:cell fate commitment"/>
    <property type="evidence" value="ECO:0007669"/>
    <property type="project" value="TreeGrafter"/>
</dbReference>
<evidence type="ECO:0000256" key="12">
    <source>
        <dbReference type="SAM" id="MobiDB-lite"/>
    </source>
</evidence>
<feature type="region of interest" description="Disordered" evidence="12">
    <location>
        <begin position="191"/>
        <end position="245"/>
    </location>
</feature>
<keyword evidence="8" id="KW-0010">Activator</keyword>
<dbReference type="PRINTS" id="PR00619">
    <property type="entry name" value="GATAZNFINGER"/>
</dbReference>
<protein>
    <recommendedName>
        <fullName evidence="13">GATA-type domain-containing protein</fullName>
    </recommendedName>
</protein>
<keyword evidence="2" id="KW-0479">Metal-binding</keyword>